<name>A0A917REJ4_9ACTN</name>
<evidence type="ECO:0000256" key="5">
    <source>
        <dbReference type="SAM" id="Phobius"/>
    </source>
</evidence>
<evidence type="ECO:0000313" key="6">
    <source>
        <dbReference type="EMBL" id="GGL03105.1"/>
    </source>
</evidence>
<keyword evidence="3 5" id="KW-1133">Transmembrane helix</keyword>
<dbReference type="EMBL" id="BMNT01000030">
    <property type="protein sequence ID" value="GGL03105.1"/>
    <property type="molecule type" value="Genomic_DNA"/>
</dbReference>
<keyword evidence="4 5" id="KW-0472">Membrane</keyword>
<reference evidence="6" key="2">
    <citation type="submission" date="2020-09" db="EMBL/GenBank/DDBJ databases">
        <authorList>
            <person name="Sun Q."/>
            <person name="Ohkuma M."/>
        </authorList>
    </citation>
    <scope>NUCLEOTIDE SEQUENCE</scope>
    <source>
        <strain evidence="6">JCM 13064</strain>
    </source>
</reference>
<comment type="caution">
    <text evidence="6">The sequence shown here is derived from an EMBL/GenBank/DDBJ whole genome shotgun (WGS) entry which is preliminary data.</text>
</comment>
<dbReference type="Gene3D" id="1.20.120.1630">
    <property type="match status" value="1"/>
</dbReference>
<evidence type="ECO:0008006" key="8">
    <source>
        <dbReference type="Google" id="ProtNLM"/>
    </source>
</evidence>
<feature type="transmembrane region" description="Helical" evidence="5">
    <location>
        <begin position="46"/>
        <end position="68"/>
    </location>
</feature>
<feature type="transmembrane region" description="Helical" evidence="5">
    <location>
        <begin position="95"/>
        <end position="114"/>
    </location>
</feature>
<gene>
    <name evidence="6" type="ORF">GCM10007964_51500</name>
</gene>
<dbReference type="Pfam" id="PF04191">
    <property type="entry name" value="PEMT"/>
    <property type="match status" value="1"/>
</dbReference>
<dbReference type="PANTHER" id="PTHR12714:SF24">
    <property type="entry name" value="SLR1182 PROTEIN"/>
    <property type="match status" value="1"/>
</dbReference>
<protein>
    <recommendedName>
        <fullName evidence="8">Isoprenylcysteine carboxyl methyltransferase</fullName>
    </recommendedName>
</protein>
<proteinExistence type="predicted"/>
<keyword evidence="7" id="KW-1185">Reference proteome</keyword>
<evidence type="ECO:0000313" key="7">
    <source>
        <dbReference type="Proteomes" id="UP000645217"/>
    </source>
</evidence>
<feature type="transmembrane region" description="Helical" evidence="5">
    <location>
        <begin position="120"/>
        <end position="138"/>
    </location>
</feature>
<evidence type="ECO:0000256" key="1">
    <source>
        <dbReference type="ARBA" id="ARBA00004127"/>
    </source>
</evidence>
<keyword evidence="2 5" id="KW-0812">Transmembrane</keyword>
<sequence>MRRTPAAVGSAVFFALAPGGVAGFGPWWVTRWRMADLPDGLSWAAVPLRVTGVVLILVGGAVLVDAFVRFVTEGFGTPAPVAPPEHLVVGGLYRYVRNPMYVGVLAAIVGQGLLLARSGLLWYAAITFVAVFCFVRLYEEPALRRSFGAEYEEYRAAVPGWWPRLRPWAKTSSG</sequence>
<dbReference type="GO" id="GO:0012505">
    <property type="term" value="C:endomembrane system"/>
    <property type="evidence" value="ECO:0007669"/>
    <property type="project" value="UniProtKB-SubCell"/>
</dbReference>
<dbReference type="PANTHER" id="PTHR12714">
    <property type="entry name" value="PROTEIN-S ISOPRENYLCYSTEINE O-METHYLTRANSFERASE"/>
    <property type="match status" value="1"/>
</dbReference>
<evidence type="ECO:0000256" key="3">
    <source>
        <dbReference type="ARBA" id="ARBA00022989"/>
    </source>
</evidence>
<accession>A0A917REJ4</accession>
<organism evidence="6 7">
    <name type="scientific">Sphaerisporangium melleum</name>
    <dbReference type="NCBI Taxonomy" id="321316"/>
    <lineage>
        <taxon>Bacteria</taxon>
        <taxon>Bacillati</taxon>
        <taxon>Actinomycetota</taxon>
        <taxon>Actinomycetes</taxon>
        <taxon>Streptosporangiales</taxon>
        <taxon>Streptosporangiaceae</taxon>
        <taxon>Sphaerisporangium</taxon>
    </lineage>
</organism>
<dbReference type="InterPro" id="IPR007318">
    <property type="entry name" value="Phopholipid_MeTrfase"/>
</dbReference>
<dbReference type="Proteomes" id="UP000645217">
    <property type="component" value="Unassembled WGS sequence"/>
</dbReference>
<evidence type="ECO:0000256" key="4">
    <source>
        <dbReference type="ARBA" id="ARBA00023136"/>
    </source>
</evidence>
<comment type="subcellular location">
    <subcellularLocation>
        <location evidence="1">Endomembrane system</location>
        <topology evidence="1">Multi-pass membrane protein</topology>
    </subcellularLocation>
</comment>
<dbReference type="GO" id="GO:0016740">
    <property type="term" value="F:transferase activity"/>
    <property type="evidence" value="ECO:0007669"/>
    <property type="project" value="UniProtKB-ARBA"/>
</dbReference>
<reference evidence="6" key="1">
    <citation type="journal article" date="2014" name="Int. J. Syst. Evol. Microbiol.">
        <title>Complete genome sequence of Corynebacterium casei LMG S-19264T (=DSM 44701T), isolated from a smear-ripened cheese.</title>
        <authorList>
            <consortium name="US DOE Joint Genome Institute (JGI-PGF)"/>
            <person name="Walter F."/>
            <person name="Albersmeier A."/>
            <person name="Kalinowski J."/>
            <person name="Ruckert C."/>
        </authorList>
    </citation>
    <scope>NUCLEOTIDE SEQUENCE</scope>
    <source>
        <strain evidence="6">JCM 13064</strain>
    </source>
</reference>
<evidence type="ECO:0000256" key="2">
    <source>
        <dbReference type="ARBA" id="ARBA00022692"/>
    </source>
</evidence>
<dbReference type="AlphaFoldDB" id="A0A917REJ4"/>